<dbReference type="InterPro" id="IPR016040">
    <property type="entry name" value="NAD(P)-bd_dom"/>
</dbReference>
<sequence>MQARGVRVRTFVRDPDTAAARLGRDVELARGDLADEESLVRALDGVDRLYLSAGAGLPDWLVTHLAGVFGIIRAGGFEHTTPHVMSITGHAGRSVAAFARDHAAAFTPAGQPV</sequence>
<dbReference type="AlphaFoldDB" id="A0A9W6KTN9"/>
<reference evidence="2" key="1">
    <citation type="journal article" date="2014" name="Int. J. Syst. Evol. Microbiol.">
        <title>Complete genome sequence of Corynebacterium casei LMG S-19264T (=DSM 44701T), isolated from a smear-ripened cheese.</title>
        <authorList>
            <consortium name="US DOE Joint Genome Institute (JGI-PGF)"/>
            <person name="Walter F."/>
            <person name="Albersmeier A."/>
            <person name="Kalinowski J."/>
            <person name="Ruckert C."/>
        </authorList>
    </citation>
    <scope>NUCLEOTIDE SEQUENCE</scope>
    <source>
        <strain evidence="2">VKM Ac-1321</strain>
    </source>
</reference>
<reference evidence="2" key="2">
    <citation type="submission" date="2023-01" db="EMBL/GenBank/DDBJ databases">
        <authorList>
            <person name="Sun Q."/>
            <person name="Evtushenko L."/>
        </authorList>
    </citation>
    <scope>NUCLEOTIDE SEQUENCE</scope>
    <source>
        <strain evidence="2">VKM Ac-1321</strain>
    </source>
</reference>
<comment type="caution">
    <text evidence="2">The sequence shown here is derived from an EMBL/GenBank/DDBJ whole genome shotgun (WGS) entry which is preliminary data.</text>
</comment>
<protein>
    <recommendedName>
        <fullName evidence="1">NAD(P)-binding domain-containing protein</fullName>
    </recommendedName>
</protein>
<dbReference type="EMBL" id="BSFP01000083">
    <property type="protein sequence ID" value="GLL07012.1"/>
    <property type="molecule type" value="Genomic_DNA"/>
</dbReference>
<evidence type="ECO:0000259" key="1">
    <source>
        <dbReference type="Pfam" id="PF13460"/>
    </source>
</evidence>
<dbReference type="Proteomes" id="UP001143480">
    <property type="component" value="Unassembled WGS sequence"/>
</dbReference>
<organism evidence="2 3">
    <name type="scientific">Dactylosporangium matsuzakiense</name>
    <dbReference type="NCBI Taxonomy" id="53360"/>
    <lineage>
        <taxon>Bacteria</taxon>
        <taxon>Bacillati</taxon>
        <taxon>Actinomycetota</taxon>
        <taxon>Actinomycetes</taxon>
        <taxon>Micromonosporales</taxon>
        <taxon>Micromonosporaceae</taxon>
        <taxon>Dactylosporangium</taxon>
    </lineage>
</organism>
<accession>A0A9W6KTN9</accession>
<keyword evidence="3" id="KW-1185">Reference proteome</keyword>
<name>A0A9W6KTN9_9ACTN</name>
<evidence type="ECO:0000313" key="3">
    <source>
        <dbReference type="Proteomes" id="UP001143480"/>
    </source>
</evidence>
<dbReference type="SUPFAM" id="SSF51735">
    <property type="entry name" value="NAD(P)-binding Rossmann-fold domains"/>
    <property type="match status" value="1"/>
</dbReference>
<dbReference type="Gene3D" id="3.40.50.720">
    <property type="entry name" value="NAD(P)-binding Rossmann-like Domain"/>
    <property type="match status" value="1"/>
</dbReference>
<feature type="domain" description="NAD(P)-binding" evidence="1">
    <location>
        <begin position="3"/>
        <end position="57"/>
    </location>
</feature>
<gene>
    <name evidence="2" type="ORF">GCM10017581_087630</name>
</gene>
<proteinExistence type="predicted"/>
<dbReference type="InterPro" id="IPR036291">
    <property type="entry name" value="NAD(P)-bd_dom_sf"/>
</dbReference>
<evidence type="ECO:0000313" key="2">
    <source>
        <dbReference type="EMBL" id="GLL07012.1"/>
    </source>
</evidence>
<dbReference type="Pfam" id="PF13460">
    <property type="entry name" value="NAD_binding_10"/>
    <property type="match status" value="1"/>
</dbReference>